<feature type="signal peptide" evidence="3">
    <location>
        <begin position="1"/>
        <end position="20"/>
    </location>
</feature>
<dbReference type="InterPro" id="IPR028082">
    <property type="entry name" value="Peripla_BP_I"/>
</dbReference>
<dbReference type="SUPFAM" id="SSF53822">
    <property type="entry name" value="Periplasmic binding protein-like I"/>
    <property type="match status" value="1"/>
</dbReference>
<feature type="chain" id="PRO_5040878284" description="Leucine-binding protein domain-containing protein" evidence="3">
    <location>
        <begin position="21"/>
        <end position="406"/>
    </location>
</feature>
<sequence length="406" mass="41704">MRTLRTRLAAAALVLPLALAGCSNDKTQSPAANPGGGGSAAAGNPVKVMLIYDETGSGAAPELVDGANAGLARVNANGGINGRPLELTVCKTGNDPNTADNCARQAQSLGVAAVVGELTLQKGHEKILREAKIPIIGAVTSGTDLAEVAQFPLDGSTPIQTASLANALAAQGFKKISMARIQIDGGGAFSGFANQGLTSANQKILNDVPVPTGAADMAPYVQAVLANGTDAILTVLPGTDSTAFIKQLKKDNPNIAIGIIGTQKEKVADALGTASDGLYEALGYLPPSYANTATKNFVADMSKLGFSETRGFRLNAYAAVLAFAEAARKAPEPTSAALWTALPTMSGIDIGFTPPIQWTKGNVGGYPRIFTSCAFIVKYSGGKELPVYDTFRDAYTGQNCTTPPKS</sequence>
<dbReference type="InterPro" id="IPR051010">
    <property type="entry name" value="BCAA_transport"/>
</dbReference>
<dbReference type="AlphaFoldDB" id="A0A9W6NIX5"/>
<name>A0A9W6NIX5_9ACTN</name>
<reference evidence="5" key="2">
    <citation type="submission" date="2023-01" db="EMBL/GenBank/DDBJ databases">
        <authorList>
            <person name="Sun Q."/>
            <person name="Evtushenko L."/>
        </authorList>
    </citation>
    <scope>NUCLEOTIDE SEQUENCE</scope>
    <source>
        <strain evidence="5">VKM Ac-1321</strain>
    </source>
</reference>
<dbReference type="PROSITE" id="PS51257">
    <property type="entry name" value="PROKAR_LIPOPROTEIN"/>
    <property type="match status" value="1"/>
</dbReference>
<evidence type="ECO:0000313" key="6">
    <source>
        <dbReference type="Proteomes" id="UP001143480"/>
    </source>
</evidence>
<dbReference type="InterPro" id="IPR028081">
    <property type="entry name" value="Leu-bd"/>
</dbReference>
<feature type="domain" description="Leucine-binding protein" evidence="4">
    <location>
        <begin position="45"/>
        <end position="361"/>
    </location>
</feature>
<dbReference type="Proteomes" id="UP001143480">
    <property type="component" value="Unassembled WGS sequence"/>
</dbReference>
<evidence type="ECO:0000256" key="2">
    <source>
        <dbReference type="ARBA" id="ARBA00022729"/>
    </source>
</evidence>
<dbReference type="Gene3D" id="3.40.50.2300">
    <property type="match status" value="2"/>
</dbReference>
<proteinExistence type="inferred from homology"/>
<reference evidence="5" key="1">
    <citation type="journal article" date="2014" name="Int. J. Syst. Evol. Microbiol.">
        <title>Complete genome sequence of Corynebacterium casei LMG S-19264T (=DSM 44701T), isolated from a smear-ripened cheese.</title>
        <authorList>
            <consortium name="US DOE Joint Genome Institute (JGI-PGF)"/>
            <person name="Walter F."/>
            <person name="Albersmeier A."/>
            <person name="Kalinowski J."/>
            <person name="Ruckert C."/>
        </authorList>
    </citation>
    <scope>NUCLEOTIDE SEQUENCE</scope>
    <source>
        <strain evidence="5">VKM Ac-1321</strain>
    </source>
</reference>
<comment type="similarity">
    <text evidence="1">Belongs to the leucine-binding protein family.</text>
</comment>
<evidence type="ECO:0000313" key="5">
    <source>
        <dbReference type="EMBL" id="GLK98452.1"/>
    </source>
</evidence>
<gene>
    <name evidence="5" type="ORF">GCM10017581_001930</name>
</gene>
<evidence type="ECO:0000256" key="3">
    <source>
        <dbReference type="SAM" id="SignalP"/>
    </source>
</evidence>
<organism evidence="5 6">
    <name type="scientific">Dactylosporangium matsuzakiense</name>
    <dbReference type="NCBI Taxonomy" id="53360"/>
    <lineage>
        <taxon>Bacteria</taxon>
        <taxon>Bacillati</taxon>
        <taxon>Actinomycetota</taxon>
        <taxon>Actinomycetes</taxon>
        <taxon>Micromonosporales</taxon>
        <taxon>Micromonosporaceae</taxon>
        <taxon>Dactylosporangium</taxon>
    </lineage>
</organism>
<keyword evidence="2 3" id="KW-0732">Signal</keyword>
<dbReference type="Pfam" id="PF13458">
    <property type="entry name" value="Peripla_BP_6"/>
    <property type="match status" value="1"/>
</dbReference>
<evidence type="ECO:0000256" key="1">
    <source>
        <dbReference type="ARBA" id="ARBA00010062"/>
    </source>
</evidence>
<dbReference type="EMBL" id="BSFP01000001">
    <property type="protein sequence ID" value="GLK98452.1"/>
    <property type="molecule type" value="Genomic_DNA"/>
</dbReference>
<dbReference type="PANTHER" id="PTHR30483:SF6">
    <property type="entry name" value="PERIPLASMIC BINDING PROTEIN OF ABC TRANSPORTER FOR NATURAL AMINO ACIDS"/>
    <property type="match status" value="1"/>
</dbReference>
<dbReference type="RefSeq" id="WP_261963870.1">
    <property type="nucleotide sequence ID" value="NZ_BAAAXA010000003.1"/>
</dbReference>
<evidence type="ECO:0000259" key="4">
    <source>
        <dbReference type="Pfam" id="PF13458"/>
    </source>
</evidence>
<comment type="caution">
    <text evidence="5">The sequence shown here is derived from an EMBL/GenBank/DDBJ whole genome shotgun (WGS) entry which is preliminary data.</text>
</comment>
<dbReference type="PANTHER" id="PTHR30483">
    <property type="entry name" value="LEUCINE-SPECIFIC-BINDING PROTEIN"/>
    <property type="match status" value="1"/>
</dbReference>
<protein>
    <recommendedName>
        <fullName evidence="4">Leucine-binding protein domain-containing protein</fullName>
    </recommendedName>
</protein>
<accession>A0A9W6NIX5</accession>
<keyword evidence="6" id="KW-1185">Reference proteome</keyword>